<name>A0A974HEH8_XENLA</name>
<protein>
    <submittedName>
        <fullName evidence="1">Uncharacterized protein</fullName>
    </submittedName>
</protein>
<dbReference type="AlphaFoldDB" id="A0A974HEH8"/>
<sequence length="78" mass="9396">MWYILHLQNTNKNDCLKKKLFFPCLHVWTNCFTPETYRQVNLITLKLLHANKTEQILISNLMFSQTKFFSSTLMHFLD</sequence>
<accession>A0A974HEH8</accession>
<dbReference type="Proteomes" id="UP000694892">
    <property type="component" value="Chromosome 6S"/>
</dbReference>
<reference evidence="2" key="1">
    <citation type="journal article" date="2016" name="Nature">
        <title>Genome evolution in the allotetraploid frog Xenopus laevis.</title>
        <authorList>
            <person name="Session A.M."/>
            <person name="Uno Y."/>
            <person name="Kwon T."/>
            <person name="Chapman J.A."/>
            <person name="Toyoda A."/>
            <person name="Takahashi S."/>
            <person name="Fukui A."/>
            <person name="Hikosaka A."/>
            <person name="Suzuki A."/>
            <person name="Kondo M."/>
            <person name="van Heeringen S.J."/>
            <person name="Quigley I."/>
            <person name="Heinz S."/>
            <person name="Ogino H."/>
            <person name="Ochi H."/>
            <person name="Hellsten U."/>
            <person name="Lyons J.B."/>
            <person name="Simakov O."/>
            <person name="Putnam N."/>
            <person name="Stites J."/>
            <person name="Kuroki Y."/>
            <person name="Tanaka T."/>
            <person name="Michiue T."/>
            <person name="Watanabe M."/>
            <person name="Bogdanovic O."/>
            <person name="Lister R."/>
            <person name="Georgiou G."/>
            <person name="Paranjpe S.S."/>
            <person name="van Kruijsbergen I."/>
            <person name="Shu S."/>
            <person name="Carlson J."/>
            <person name="Kinoshita T."/>
            <person name="Ohta Y."/>
            <person name="Mawaribuchi S."/>
            <person name="Jenkins J."/>
            <person name="Grimwood J."/>
            <person name="Schmutz J."/>
            <person name="Mitros T."/>
            <person name="Mozaffari S.V."/>
            <person name="Suzuki Y."/>
            <person name="Haramoto Y."/>
            <person name="Yamamoto T.S."/>
            <person name="Takagi C."/>
            <person name="Heald R."/>
            <person name="Miller K."/>
            <person name="Haudenschild C."/>
            <person name="Kitzman J."/>
            <person name="Nakayama T."/>
            <person name="Izutsu Y."/>
            <person name="Robert J."/>
            <person name="Fortriede J."/>
            <person name="Burns K."/>
            <person name="Lotay V."/>
            <person name="Karimi K."/>
            <person name="Yasuoka Y."/>
            <person name="Dichmann D.S."/>
            <person name="Flajnik M.F."/>
            <person name="Houston D.W."/>
            <person name="Shendure J."/>
            <person name="DuPasquier L."/>
            <person name="Vize P.D."/>
            <person name="Zorn A.M."/>
            <person name="Ito M."/>
            <person name="Marcotte E.M."/>
            <person name="Wallingford J.B."/>
            <person name="Ito Y."/>
            <person name="Asashima M."/>
            <person name="Ueno N."/>
            <person name="Matsuda Y."/>
            <person name="Veenstra G.J."/>
            <person name="Fujiyama A."/>
            <person name="Harland R.M."/>
            <person name="Taira M."/>
            <person name="Rokhsar D.S."/>
        </authorList>
    </citation>
    <scope>NUCLEOTIDE SEQUENCE [LARGE SCALE GENOMIC DNA]</scope>
    <source>
        <strain evidence="2">J</strain>
    </source>
</reference>
<proteinExistence type="predicted"/>
<dbReference type="EMBL" id="CM004477">
    <property type="protein sequence ID" value="OCT75032.1"/>
    <property type="molecule type" value="Genomic_DNA"/>
</dbReference>
<gene>
    <name evidence="1" type="ORF">XELAEV_18034019mg</name>
</gene>
<evidence type="ECO:0000313" key="1">
    <source>
        <dbReference type="EMBL" id="OCT75032.1"/>
    </source>
</evidence>
<organism evidence="1 2">
    <name type="scientific">Xenopus laevis</name>
    <name type="common">African clawed frog</name>
    <dbReference type="NCBI Taxonomy" id="8355"/>
    <lineage>
        <taxon>Eukaryota</taxon>
        <taxon>Metazoa</taxon>
        <taxon>Chordata</taxon>
        <taxon>Craniata</taxon>
        <taxon>Vertebrata</taxon>
        <taxon>Euteleostomi</taxon>
        <taxon>Amphibia</taxon>
        <taxon>Batrachia</taxon>
        <taxon>Anura</taxon>
        <taxon>Pipoidea</taxon>
        <taxon>Pipidae</taxon>
        <taxon>Xenopodinae</taxon>
        <taxon>Xenopus</taxon>
        <taxon>Xenopus</taxon>
    </lineage>
</organism>
<evidence type="ECO:0000313" key="2">
    <source>
        <dbReference type="Proteomes" id="UP000694892"/>
    </source>
</evidence>